<dbReference type="GO" id="GO:0016020">
    <property type="term" value="C:membrane"/>
    <property type="evidence" value="ECO:0007669"/>
    <property type="project" value="InterPro"/>
</dbReference>
<dbReference type="GO" id="GO:0003824">
    <property type="term" value="F:catalytic activity"/>
    <property type="evidence" value="ECO:0007669"/>
    <property type="project" value="UniProtKB-ARBA"/>
</dbReference>
<dbReference type="PANTHER" id="PTHR46663">
    <property type="entry name" value="DIGUANYLATE CYCLASE DGCT-RELATED"/>
    <property type="match status" value="1"/>
</dbReference>
<name>A0A4R2KY12_9GAMM</name>
<dbReference type="Gene3D" id="3.30.70.270">
    <property type="match status" value="1"/>
</dbReference>
<dbReference type="EMBL" id="SLWY01000022">
    <property type="protein sequence ID" value="TCO78843.1"/>
    <property type="molecule type" value="Genomic_DNA"/>
</dbReference>
<dbReference type="Pfam" id="PF05228">
    <property type="entry name" value="CHASE4"/>
    <property type="match status" value="1"/>
</dbReference>
<organism evidence="4 5">
    <name type="scientific">Plasticicumulans lactativorans</name>
    <dbReference type="NCBI Taxonomy" id="1133106"/>
    <lineage>
        <taxon>Bacteria</taxon>
        <taxon>Pseudomonadati</taxon>
        <taxon>Pseudomonadota</taxon>
        <taxon>Gammaproteobacteria</taxon>
        <taxon>Candidatus Competibacteraceae</taxon>
        <taxon>Plasticicumulans</taxon>
    </lineage>
</organism>
<dbReference type="GO" id="GO:0007165">
    <property type="term" value="P:signal transduction"/>
    <property type="evidence" value="ECO:0007669"/>
    <property type="project" value="InterPro"/>
</dbReference>
<comment type="caution">
    <text evidence="4">The sequence shown here is derived from an EMBL/GenBank/DDBJ whole genome shotgun (WGS) entry which is preliminary data.</text>
</comment>
<dbReference type="Pfam" id="PF00990">
    <property type="entry name" value="GGDEF"/>
    <property type="match status" value="1"/>
</dbReference>
<dbReference type="Gene3D" id="6.10.340.10">
    <property type="match status" value="1"/>
</dbReference>
<dbReference type="InterPro" id="IPR022398">
    <property type="entry name" value="Peptidase_S8_His-AS"/>
</dbReference>
<feature type="domain" description="HAMP" evidence="2">
    <location>
        <begin position="301"/>
        <end position="355"/>
    </location>
</feature>
<dbReference type="CDD" id="cd01949">
    <property type="entry name" value="GGDEF"/>
    <property type="match status" value="1"/>
</dbReference>
<proteinExistence type="predicted"/>
<dbReference type="InterPro" id="IPR000160">
    <property type="entry name" value="GGDEF_dom"/>
</dbReference>
<dbReference type="InterPro" id="IPR029787">
    <property type="entry name" value="Nucleotide_cyclase"/>
</dbReference>
<comment type="cofactor">
    <cofactor evidence="1">
        <name>Mg(2+)</name>
        <dbReference type="ChEBI" id="CHEBI:18420"/>
    </cofactor>
</comment>
<protein>
    <submittedName>
        <fullName evidence="4">Diguanylate cyclase (GGDEF)-like protein</fullName>
    </submittedName>
</protein>
<feature type="domain" description="GGDEF" evidence="3">
    <location>
        <begin position="391"/>
        <end position="524"/>
    </location>
</feature>
<dbReference type="NCBIfam" id="TIGR00254">
    <property type="entry name" value="GGDEF"/>
    <property type="match status" value="1"/>
</dbReference>
<dbReference type="Pfam" id="PF00672">
    <property type="entry name" value="HAMP"/>
    <property type="match status" value="1"/>
</dbReference>
<dbReference type="CDD" id="cd06225">
    <property type="entry name" value="HAMP"/>
    <property type="match status" value="1"/>
</dbReference>
<dbReference type="SMART" id="SM00267">
    <property type="entry name" value="GGDEF"/>
    <property type="match status" value="1"/>
</dbReference>
<dbReference type="FunFam" id="3.30.70.270:FF:000001">
    <property type="entry name" value="Diguanylate cyclase domain protein"/>
    <property type="match status" value="1"/>
</dbReference>
<evidence type="ECO:0000256" key="1">
    <source>
        <dbReference type="ARBA" id="ARBA00001946"/>
    </source>
</evidence>
<dbReference type="Proteomes" id="UP000295765">
    <property type="component" value="Unassembled WGS sequence"/>
</dbReference>
<dbReference type="OrthoDB" id="9812260at2"/>
<evidence type="ECO:0000313" key="5">
    <source>
        <dbReference type="Proteomes" id="UP000295765"/>
    </source>
</evidence>
<keyword evidence="5" id="KW-1185">Reference proteome</keyword>
<evidence type="ECO:0000259" key="2">
    <source>
        <dbReference type="PROSITE" id="PS50885"/>
    </source>
</evidence>
<dbReference type="PANTHER" id="PTHR46663:SF3">
    <property type="entry name" value="SLL0267 PROTEIN"/>
    <property type="match status" value="1"/>
</dbReference>
<dbReference type="PROSITE" id="PS50885">
    <property type="entry name" value="HAMP"/>
    <property type="match status" value="1"/>
</dbReference>
<reference evidence="4 5" key="1">
    <citation type="submission" date="2019-03" db="EMBL/GenBank/DDBJ databases">
        <title>Genomic Encyclopedia of Type Strains, Phase IV (KMG-IV): sequencing the most valuable type-strain genomes for metagenomic binning, comparative biology and taxonomic classification.</title>
        <authorList>
            <person name="Goeker M."/>
        </authorList>
    </citation>
    <scope>NUCLEOTIDE SEQUENCE [LARGE SCALE GENOMIC DNA]</scope>
    <source>
        <strain evidence="4 5">DSM 25287</strain>
    </source>
</reference>
<evidence type="ECO:0000259" key="3">
    <source>
        <dbReference type="PROSITE" id="PS50887"/>
    </source>
</evidence>
<dbReference type="InterPro" id="IPR007892">
    <property type="entry name" value="CHASE4"/>
</dbReference>
<dbReference type="InterPro" id="IPR052163">
    <property type="entry name" value="DGC-Regulatory_Protein"/>
</dbReference>
<dbReference type="RefSeq" id="WP_132545011.1">
    <property type="nucleotide sequence ID" value="NZ_SLWY01000022.1"/>
</dbReference>
<accession>A0A4R2KY12</accession>
<evidence type="ECO:0000313" key="4">
    <source>
        <dbReference type="EMBL" id="TCO78843.1"/>
    </source>
</evidence>
<dbReference type="PROSITE" id="PS50887">
    <property type="entry name" value="GGDEF"/>
    <property type="match status" value="1"/>
</dbReference>
<sequence length="526" mass="55499">MNLRPRILLTTGLLLGTLLAGLYGFASQQLAEGYRRFERAQLHLHLEGVRRMLDYELAGLDAVALDWSAWDETYAFMREPQQGFLDRNLAGGALGSISIDLMLFVDAAGRPVVALRERGAPGSLPAPVPGRPALRLVEPLAPADAAEVDALLQLPALHAGATLPVRGVVRAGTRLLLVAARPVTTSLHTGPARGTLLVARELDVAGLATLAELARVGLAFAPEAPTTALPPDGIVEAGDGEAPPYGLLALADLRGGTAAVLRTAPITDLREQAAAAESSLRRSLLLAGGLCVLLLLWVLERQVLRRIAAFDAVIRRIRGTQDVRTHRLPSAGRDELGRLGEAVNDMLDTLALDHQQLVHAASHDTLTGLANRRRLFERLETEIGEAVAGGRRLAVLLIDLDGFKTVNDTLGHAAGDELLRHVAQRLRDTLRRSDLAARLGGDEFIAVLGDVDSTEDAAWVARKCLAALARPVPCADTTATVSASIGVALCPEHGSDVAGLLAAADAAMYAAKQAGKATWSLAASGT</sequence>
<dbReference type="PROSITE" id="PS00137">
    <property type="entry name" value="SUBTILASE_HIS"/>
    <property type="match status" value="1"/>
</dbReference>
<dbReference type="SUPFAM" id="SSF55073">
    <property type="entry name" value="Nucleotide cyclase"/>
    <property type="match status" value="1"/>
</dbReference>
<dbReference type="InterPro" id="IPR043128">
    <property type="entry name" value="Rev_trsase/Diguanyl_cyclase"/>
</dbReference>
<dbReference type="AlphaFoldDB" id="A0A4R2KY12"/>
<gene>
    <name evidence="4" type="ORF">EV699_12211</name>
</gene>
<dbReference type="InterPro" id="IPR003660">
    <property type="entry name" value="HAMP_dom"/>
</dbReference>
<dbReference type="SMART" id="SM00304">
    <property type="entry name" value="HAMP"/>
    <property type="match status" value="1"/>
</dbReference>